<dbReference type="InterPro" id="IPR034660">
    <property type="entry name" value="DinB/YfiT-like"/>
</dbReference>
<gene>
    <name evidence="2" type="ORF">FGM01_01065</name>
</gene>
<protein>
    <submittedName>
        <fullName evidence="2">DinB family protein</fullName>
    </submittedName>
</protein>
<dbReference type="InterPro" id="IPR024775">
    <property type="entry name" value="DinB-like"/>
</dbReference>
<organism evidence="2 3">
    <name type="scientific">Christiangramia sabulilitoris</name>
    <dbReference type="NCBI Taxonomy" id="2583991"/>
    <lineage>
        <taxon>Bacteria</taxon>
        <taxon>Pseudomonadati</taxon>
        <taxon>Bacteroidota</taxon>
        <taxon>Flavobacteriia</taxon>
        <taxon>Flavobacteriales</taxon>
        <taxon>Flavobacteriaceae</taxon>
        <taxon>Christiangramia</taxon>
    </lineage>
</organism>
<name>A0A550I6B6_9FLAO</name>
<dbReference type="EMBL" id="VHSF01000001">
    <property type="protein sequence ID" value="TRO66501.1"/>
    <property type="molecule type" value="Genomic_DNA"/>
</dbReference>
<evidence type="ECO:0000259" key="1">
    <source>
        <dbReference type="Pfam" id="PF12867"/>
    </source>
</evidence>
<proteinExistence type="predicted"/>
<evidence type="ECO:0000313" key="3">
    <source>
        <dbReference type="Proteomes" id="UP000315131"/>
    </source>
</evidence>
<dbReference type="AlphaFoldDB" id="A0A550I6B6"/>
<dbReference type="RefSeq" id="WP_143409268.1">
    <property type="nucleotide sequence ID" value="NZ_VHSF01000001.1"/>
</dbReference>
<dbReference type="OrthoDB" id="1524454at2"/>
<sequence length="210" mass="24023">MKILITFLSLAFFSSDFVKKEGCHATYEKQMAEEILIDNIDVFEYLEETRMALEEEVDGLSEEQMSYQASDDSWSVAEIVEHVIIVEGALKSMLEARINSGETLDQKEEVKMTDEEVVGFITDRSGTIQTQDQFQPSGKFSSSEEALEAFEDQRENIVEWLKESDADMRNYVNEFPFGKIDAYQTVLFMAGHTARHTAQIEELKSNPEFP</sequence>
<dbReference type="Pfam" id="PF12867">
    <property type="entry name" value="DinB_2"/>
    <property type="match status" value="1"/>
</dbReference>
<evidence type="ECO:0000313" key="2">
    <source>
        <dbReference type="EMBL" id="TRO66501.1"/>
    </source>
</evidence>
<comment type="caution">
    <text evidence="2">The sequence shown here is derived from an EMBL/GenBank/DDBJ whole genome shotgun (WGS) entry which is preliminary data.</text>
</comment>
<feature type="domain" description="DinB-like" evidence="1">
    <location>
        <begin position="46"/>
        <end position="200"/>
    </location>
</feature>
<reference evidence="2 3" key="1">
    <citation type="submission" date="2019-06" db="EMBL/GenBank/DDBJ databases">
        <title>Gramella sabulilitoris sp. nov., isolated from a marine sand.</title>
        <authorList>
            <person name="Yoon J.-H."/>
        </authorList>
    </citation>
    <scope>NUCLEOTIDE SEQUENCE [LARGE SCALE GENOMIC DNA]</scope>
    <source>
        <strain evidence="2 3">HSMS-1</strain>
    </source>
</reference>
<dbReference type="Gene3D" id="1.20.120.450">
    <property type="entry name" value="dinb family like domain"/>
    <property type="match status" value="1"/>
</dbReference>
<dbReference type="Proteomes" id="UP000315131">
    <property type="component" value="Unassembled WGS sequence"/>
</dbReference>
<keyword evidence="3" id="KW-1185">Reference proteome</keyword>
<accession>A0A550I6B6</accession>
<dbReference type="SUPFAM" id="SSF109854">
    <property type="entry name" value="DinB/YfiT-like putative metalloenzymes"/>
    <property type="match status" value="1"/>
</dbReference>